<accession>A0AAE1B286</accession>
<keyword evidence="2" id="KW-1185">Reference proteome</keyword>
<gene>
    <name evidence="1" type="ORF">RRG08_030444</name>
</gene>
<dbReference type="PANTHER" id="PTHR45913">
    <property type="entry name" value="EPM2A-INTERACTING PROTEIN 1"/>
    <property type="match status" value="1"/>
</dbReference>
<organism evidence="1 2">
    <name type="scientific">Elysia crispata</name>
    <name type="common">lettuce slug</name>
    <dbReference type="NCBI Taxonomy" id="231223"/>
    <lineage>
        <taxon>Eukaryota</taxon>
        <taxon>Metazoa</taxon>
        <taxon>Spiralia</taxon>
        <taxon>Lophotrochozoa</taxon>
        <taxon>Mollusca</taxon>
        <taxon>Gastropoda</taxon>
        <taxon>Heterobranchia</taxon>
        <taxon>Euthyneura</taxon>
        <taxon>Panpulmonata</taxon>
        <taxon>Sacoglossa</taxon>
        <taxon>Placobranchoidea</taxon>
        <taxon>Plakobranchidae</taxon>
        <taxon>Elysia</taxon>
    </lineage>
</organism>
<dbReference type="Proteomes" id="UP001283361">
    <property type="component" value="Unassembled WGS sequence"/>
</dbReference>
<protein>
    <recommendedName>
        <fullName evidence="3">HAT C-terminal dimerisation domain-containing protein</fullName>
    </recommendedName>
</protein>
<proteinExistence type="predicted"/>
<dbReference type="AlphaFoldDB" id="A0AAE1B286"/>
<evidence type="ECO:0000313" key="2">
    <source>
        <dbReference type="Proteomes" id="UP001283361"/>
    </source>
</evidence>
<name>A0AAE1B286_9GAST</name>
<sequence>MLGSEAAKKIDKAPFSDNTISGRIGEMSADIESLGLDKIRISNIFALQLDESTDISGHAQLMANEQEELTEMRQDRGLKLSFADLRLDSFWLAAAKECPMLANKAILTLLPFSSTYLCEVGLSSLTAVKTKNRERLRAVEEELRGCLLSILARISALFSSKQAQVSH</sequence>
<dbReference type="EMBL" id="JAWDGP010000795">
    <property type="protein sequence ID" value="KAK3797217.1"/>
    <property type="molecule type" value="Genomic_DNA"/>
</dbReference>
<evidence type="ECO:0000313" key="1">
    <source>
        <dbReference type="EMBL" id="KAK3797217.1"/>
    </source>
</evidence>
<dbReference type="PANTHER" id="PTHR45913:SF19">
    <property type="entry name" value="LOW QUALITY PROTEIN: ZINC FINGER BED DOMAIN-CONTAINING PROTEIN 5-LIKE"/>
    <property type="match status" value="1"/>
</dbReference>
<comment type="caution">
    <text evidence="1">The sequence shown here is derived from an EMBL/GenBank/DDBJ whole genome shotgun (WGS) entry which is preliminary data.</text>
</comment>
<evidence type="ECO:0008006" key="3">
    <source>
        <dbReference type="Google" id="ProtNLM"/>
    </source>
</evidence>
<reference evidence="1" key="1">
    <citation type="journal article" date="2023" name="G3 (Bethesda)">
        <title>A reference genome for the long-term kleptoplast-retaining sea slug Elysia crispata morphotype clarki.</title>
        <authorList>
            <person name="Eastman K.E."/>
            <person name="Pendleton A.L."/>
            <person name="Shaikh M.A."/>
            <person name="Suttiyut T."/>
            <person name="Ogas R."/>
            <person name="Tomko P."/>
            <person name="Gavelis G."/>
            <person name="Widhalm J.R."/>
            <person name="Wisecaver J.H."/>
        </authorList>
    </citation>
    <scope>NUCLEOTIDE SEQUENCE</scope>
    <source>
        <strain evidence="1">ECLA1</strain>
    </source>
</reference>